<feature type="transmembrane region" description="Helical" evidence="1">
    <location>
        <begin position="303"/>
        <end position="325"/>
    </location>
</feature>
<keyword evidence="1" id="KW-0812">Transmembrane</keyword>
<keyword evidence="1" id="KW-0472">Membrane</keyword>
<dbReference type="AlphaFoldDB" id="A0A8T6R136"/>
<feature type="transmembrane region" description="Helical" evidence="1">
    <location>
        <begin position="172"/>
        <end position="191"/>
    </location>
</feature>
<dbReference type="PANTHER" id="PTHR23542:SF1">
    <property type="entry name" value="MAJOR FACILITATOR SUPERFAMILY (MFS) PROFILE DOMAIN-CONTAINING PROTEIN"/>
    <property type="match status" value="1"/>
</dbReference>
<feature type="transmembrane region" description="Helical" evidence="1">
    <location>
        <begin position="12"/>
        <end position="39"/>
    </location>
</feature>
<keyword evidence="3" id="KW-1185">Reference proteome</keyword>
<feature type="transmembrane region" description="Helical" evidence="1">
    <location>
        <begin position="79"/>
        <end position="105"/>
    </location>
</feature>
<dbReference type="EMBL" id="SAYU02000011">
    <property type="protein sequence ID" value="NHA67452.1"/>
    <property type="molecule type" value="Genomic_DNA"/>
</dbReference>
<evidence type="ECO:0000313" key="2">
    <source>
        <dbReference type="EMBL" id="NHA67452.1"/>
    </source>
</evidence>
<evidence type="ECO:0000256" key="1">
    <source>
        <dbReference type="SAM" id="Phobius"/>
    </source>
</evidence>
<dbReference type="Gene3D" id="1.20.1250.20">
    <property type="entry name" value="MFS general substrate transporter like domains"/>
    <property type="match status" value="2"/>
</dbReference>
<accession>A0A8T6R136</accession>
<protein>
    <submittedName>
        <fullName evidence="2">MFS transporter</fullName>
    </submittedName>
</protein>
<reference evidence="2" key="1">
    <citation type="submission" date="2020-03" db="EMBL/GenBank/DDBJ databases">
        <title>Phycicoccus flavus sp. nov., a novel endophytic actinobacterium isolated from branch of Kandelia candel.</title>
        <authorList>
            <person name="Tuo L."/>
        </authorList>
    </citation>
    <scope>NUCLEOTIDE SEQUENCE</scope>
    <source>
        <strain evidence="2">CMS6Z-2</strain>
    </source>
</reference>
<feature type="transmembrane region" description="Helical" evidence="1">
    <location>
        <begin position="212"/>
        <end position="231"/>
    </location>
</feature>
<feature type="transmembrane region" description="Helical" evidence="1">
    <location>
        <begin position="366"/>
        <end position="385"/>
    </location>
</feature>
<dbReference type="Pfam" id="PF07690">
    <property type="entry name" value="MFS_1"/>
    <property type="match status" value="1"/>
</dbReference>
<keyword evidence="1" id="KW-1133">Transmembrane helix</keyword>
<sequence length="406" mass="41381">MLSAYAPLFRVPGVLPFVAGTMFARVGGAMFGVAVIVMVSDRRGSYGLAGAVSAVGLAVLAVAGPVLGRLIDRHGQRRVALPFVAVASGAGLATALSSVLGWPVWTLFVLYGLSAALPEPGPMSRARWAHIFRDDPDRLHTAMSFEQVADEASFVVGPVAAVLVSTLWFPEAGLVLAEVLFTVGAVMFLSARATEPPVVPHADRPPGLAVRYPGLVVVAGALVLTGVIFGTNEVIAVAYAEADGAKSASSVVLGLFAVGSTVSGVVVGSRVFRSTLTRRLLVSAAGMCLLEAPALLVGSTWQLAVVMLVAGSATAPMLITSLSLAQRLVPAALVTEGMAVAVTGILVGISAGSVLGGWAVEWLGPQRAYAVPVLAGAVAVGIVAARYRRLEEAETAATTPGTPGLT</sequence>
<evidence type="ECO:0000313" key="3">
    <source>
        <dbReference type="Proteomes" id="UP000287866"/>
    </source>
</evidence>
<dbReference type="InterPro" id="IPR036259">
    <property type="entry name" value="MFS_trans_sf"/>
</dbReference>
<gene>
    <name evidence="2" type="ORF">EPD83_005170</name>
</gene>
<feature type="transmembrane region" description="Helical" evidence="1">
    <location>
        <begin position="280"/>
        <end position="297"/>
    </location>
</feature>
<comment type="caution">
    <text evidence="2">The sequence shown here is derived from an EMBL/GenBank/DDBJ whole genome shotgun (WGS) entry which is preliminary data.</text>
</comment>
<dbReference type="PANTHER" id="PTHR23542">
    <property type="match status" value="1"/>
</dbReference>
<feature type="transmembrane region" description="Helical" evidence="1">
    <location>
        <begin position="251"/>
        <end position="268"/>
    </location>
</feature>
<dbReference type="GO" id="GO:0022857">
    <property type="term" value="F:transmembrane transporter activity"/>
    <property type="evidence" value="ECO:0007669"/>
    <property type="project" value="InterPro"/>
</dbReference>
<organism evidence="2 3">
    <name type="scientific">Phycicoccus flavus</name>
    <dbReference type="NCBI Taxonomy" id="2502783"/>
    <lineage>
        <taxon>Bacteria</taxon>
        <taxon>Bacillati</taxon>
        <taxon>Actinomycetota</taxon>
        <taxon>Actinomycetes</taxon>
        <taxon>Micrococcales</taxon>
        <taxon>Intrasporangiaceae</taxon>
        <taxon>Phycicoccus</taxon>
    </lineage>
</organism>
<dbReference type="Proteomes" id="UP000287866">
    <property type="component" value="Unassembled WGS sequence"/>
</dbReference>
<name>A0A8T6R136_9MICO</name>
<feature type="transmembrane region" description="Helical" evidence="1">
    <location>
        <begin position="45"/>
        <end position="67"/>
    </location>
</feature>
<dbReference type="InterPro" id="IPR011701">
    <property type="entry name" value="MFS"/>
</dbReference>
<dbReference type="RefSeq" id="WP_165566293.1">
    <property type="nucleotide sequence ID" value="NZ_SAYU02000011.1"/>
</dbReference>
<feature type="transmembrane region" description="Helical" evidence="1">
    <location>
        <begin position="337"/>
        <end position="360"/>
    </location>
</feature>
<dbReference type="SUPFAM" id="SSF103473">
    <property type="entry name" value="MFS general substrate transporter"/>
    <property type="match status" value="1"/>
</dbReference>
<proteinExistence type="predicted"/>